<reference evidence="1 2" key="1">
    <citation type="submission" date="2021-03" db="EMBL/GenBank/DDBJ databases">
        <title>Sequencing the genomes of 1000 actinobacteria strains.</title>
        <authorList>
            <person name="Klenk H.-P."/>
        </authorList>
    </citation>
    <scope>NUCLEOTIDE SEQUENCE [LARGE SCALE GENOMIC DNA]</scope>
    <source>
        <strain evidence="1 2">DSM 15797</strain>
    </source>
</reference>
<protein>
    <submittedName>
        <fullName evidence="1">Uncharacterized protein</fullName>
    </submittedName>
</protein>
<keyword evidence="2" id="KW-1185">Reference proteome</keyword>
<sequence>MAVDSRRGSHFVARSKACDEIGTDGKTNTVSKPDEFDRGDVVASPLPARIDLVKVPAWRRSIQHDY</sequence>
<dbReference type="Proteomes" id="UP001296993">
    <property type="component" value="Unassembled WGS sequence"/>
</dbReference>
<evidence type="ECO:0000313" key="2">
    <source>
        <dbReference type="Proteomes" id="UP001296993"/>
    </source>
</evidence>
<organism evidence="1 2">
    <name type="scientific">Paeniglutamicibacter kerguelensis</name>
    <dbReference type="NCBI Taxonomy" id="254788"/>
    <lineage>
        <taxon>Bacteria</taxon>
        <taxon>Bacillati</taxon>
        <taxon>Actinomycetota</taxon>
        <taxon>Actinomycetes</taxon>
        <taxon>Micrococcales</taxon>
        <taxon>Micrococcaceae</taxon>
        <taxon>Paeniglutamicibacter</taxon>
    </lineage>
</organism>
<accession>A0ABS4XB29</accession>
<comment type="caution">
    <text evidence="1">The sequence shown here is derived from an EMBL/GenBank/DDBJ whole genome shotgun (WGS) entry which is preliminary data.</text>
</comment>
<proteinExistence type="predicted"/>
<name>A0ABS4XB29_9MICC</name>
<evidence type="ECO:0000313" key="1">
    <source>
        <dbReference type="EMBL" id="MBP2385671.1"/>
    </source>
</evidence>
<dbReference type="RefSeq" id="WP_209996557.1">
    <property type="nucleotide sequence ID" value="NZ_BAAAJY010000007.1"/>
</dbReference>
<dbReference type="EMBL" id="JAGIOF010000001">
    <property type="protein sequence ID" value="MBP2385671.1"/>
    <property type="molecule type" value="Genomic_DNA"/>
</dbReference>
<gene>
    <name evidence="1" type="ORF">JOF47_001182</name>
</gene>